<keyword evidence="16 19" id="KW-0961">Cell wall biogenesis/degradation</keyword>
<keyword evidence="10 19" id="KW-0274">FAD</keyword>
<dbReference type="InterPro" id="IPR016167">
    <property type="entry name" value="FAD-bd_PCMH_sub1"/>
</dbReference>
<keyword evidence="13 19" id="KW-0573">Peptidoglycan synthesis</keyword>
<evidence type="ECO:0000256" key="14">
    <source>
        <dbReference type="ARBA" id="ARBA00023002"/>
    </source>
</evidence>
<dbReference type="GO" id="GO:0071949">
    <property type="term" value="F:FAD binding"/>
    <property type="evidence" value="ECO:0007669"/>
    <property type="project" value="InterPro"/>
</dbReference>
<comment type="cofactor">
    <cofactor evidence="1 19">
        <name>FAD</name>
        <dbReference type="ChEBI" id="CHEBI:57692"/>
    </cofactor>
</comment>
<evidence type="ECO:0000313" key="21">
    <source>
        <dbReference type="EMBL" id="MDF1587492.1"/>
    </source>
</evidence>
<dbReference type="Pfam" id="PF01565">
    <property type="entry name" value="FAD_binding_4"/>
    <property type="match status" value="1"/>
</dbReference>
<name>A0AAP3XTP6_9PROT</name>
<dbReference type="GO" id="GO:0008762">
    <property type="term" value="F:UDP-N-acetylmuramate dehydrogenase activity"/>
    <property type="evidence" value="ECO:0007669"/>
    <property type="project" value="UniProtKB-UniRule"/>
</dbReference>
<keyword evidence="7 19" id="KW-0963">Cytoplasm</keyword>
<dbReference type="InterPro" id="IPR016169">
    <property type="entry name" value="FAD-bd_PCMH_sub2"/>
</dbReference>
<evidence type="ECO:0000256" key="13">
    <source>
        <dbReference type="ARBA" id="ARBA00022984"/>
    </source>
</evidence>
<dbReference type="SUPFAM" id="SSF56194">
    <property type="entry name" value="Uridine diphospho-N-Acetylenolpyruvylglucosamine reductase, MurB, C-terminal domain"/>
    <property type="match status" value="1"/>
</dbReference>
<dbReference type="Proteomes" id="UP001301140">
    <property type="component" value="Unassembled WGS sequence"/>
</dbReference>
<keyword evidence="15 19" id="KW-0131">Cell cycle</keyword>
<evidence type="ECO:0000313" key="22">
    <source>
        <dbReference type="Proteomes" id="UP001301140"/>
    </source>
</evidence>
<evidence type="ECO:0000256" key="10">
    <source>
        <dbReference type="ARBA" id="ARBA00022827"/>
    </source>
</evidence>
<evidence type="ECO:0000256" key="18">
    <source>
        <dbReference type="ARBA" id="ARBA00048914"/>
    </source>
</evidence>
<comment type="caution">
    <text evidence="21">The sequence shown here is derived from an EMBL/GenBank/DDBJ whole genome shotgun (WGS) entry which is preliminary data.</text>
</comment>
<reference evidence="21 22" key="1">
    <citation type="submission" date="2023-03" db="EMBL/GenBank/DDBJ databases">
        <title>YIM 152171 draft genome.</title>
        <authorList>
            <person name="Yang Z."/>
        </authorList>
    </citation>
    <scope>NUCLEOTIDE SEQUENCE [LARGE SCALE GENOMIC DNA]</scope>
    <source>
        <strain evidence="21 22">YIM 152171</strain>
    </source>
</reference>
<evidence type="ECO:0000256" key="6">
    <source>
        <dbReference type="ARBA" id="ARBA00015188"/>
    </source>
</evidence>
<dbReference type="PROSITE" id="PS51387">
    <property type="entry name" value="FAD_PCMH"/>
    <property type="match status" value="1"/>
</dbReference>
<evidence type="ECO:0000256" key="15">
    <source>
        <dbReference type="ARBA" id="ARBA00023306"/>
    </source>
</evidence>
<evidence type="ECO:0000256" key="9">
    <source>
        <dbReference type="ARBA" id="ARBA00022630"/>
    </source>
</evidence>
<keyword evidence="9 19" id="KW-0285">Flavoprotein</keyword>
<protein>
    <recommendedName>
        <fullName evidence="6 19">UDP-N-acetylenolpyruvoylglucosamine reductase</fullName>
        <ecNumber evidence="5 19">1.3.1.98</ecNumber>
    </recommendedName>
    <alternativeName>
        <fullName evidence="17 19">UDP-N-acetylmuramate dehydrogenase</fullName>
    </alternativeName>
</protein>
<evidence type="ECO:0000256" key="2">
    <source>
        <dbReference type="ARBA" id="ARBA00003921"/>
    </source>
</evidence>
<dbReference type="InterPro" id="IPR036318">
    <property type="entry name" value="FAD-bd_PCMH-like_sf"/>
</dbReference>
<keyword evidence="22" id="KW-1185">Reference proteome</keyword>
<comment type="pathway">
    <text evidence="4 19">Cell wall biogenesis; peptidoglycan biosynthesis.</text>
</comment>
<dbReference type="GO" id="GO:0051301">
    <property type="term" value="P:cell division"/>
    <property type="evidence" value="ECO:0007669"/>
    <property type="project" value="UniProtKB-KW"/>
</dbReference>
<keyword evidence="12 19" id="KW-0133">Cell shape</keyword>
<dbReference type="GO" id="GO:0008360">
    <property type="term" value="P:regulation of cell shape"/>
    <property type="evidence" value="ECO:0007669"/>
    <property type="project" value="UniProtKB-KW"/>
</dbReference>
<dbReference type="Gene3D" id="3.30.43.10">
    <property type="entry name" value="Uridine Diphospho-n-acetylenolpyruvylglucosamine Reductase, domain 2"/>
    <property type="match status" value="1"/>
</dbReference>
<dbReference type="Pfam" id="PF02873">
    <property type="entry name" value="MurB_C"/>
    <property type="match status" value="1"/>
</dbReference>
<keyword evidence="11 19" id="KW-0521">NADP</keyword>
<evidence type="ECO:0000256" key="8">
    <source>
        <dbReference type="ARBA" id="ARBA00022618"/>
    </source>
</evidence>
<dbReference type="PANTHER" id="PTHR21071:SF4">
    <property type="entry name" value="UDP-N-ACETYLENOLPYRUVOYLGLUCOSAMINE REDUCTASE"/>
    <property type="match status" value="1"/>
</dbReference>
<dbReference type="Gene3D" id="3.30.465.10">
    <property type="match status" value="1"/>
</dbReference>
<feature type="active site" evidence="19">
    <location>
        <position position="290"/>
    </location>
</feature>
<keyword evidence="14 19" id="KW-0560">Oxidoreductase</keyword>
<evidence type="ECO:0000256" key="11">
    <source>
        <dbReference type="ARBA" id="ARBA00022857"/>
    </source>
</evidence>
<proteinExistence type="inferred from homology"/>
<evidence type="ECO:0000256" key="12">
    <source>
        <dbReference type="ARBA" id="ARBA00022960"/>
    </source>
</evidence>
<dbReference type="GO" id="GO:0009252">
    <property type="term" value="P:peptidoglycan biosynthetic process"/>
    <property type="evidence" value="ECO:0007669"/>
    <property type="project" value="UniProtKB-UniRule"/>
</dbReference>
<evidence type="ECO:0000256" key="1">
    <source>
        <dbReference type="ARBA" id="ARBA00001974"/>
    </source>
</evidence>
<feature type="domain" description="FAD-binding PCMH-type" evidence="20">
    <location>
        <begin position="27"/>
        <end position="191"/>
    </location>
</feature>
<keyword evidence="8 19" id="KW-0132">Cell division</keyword>
<evidence type="ECO:0000256" key="3">
    <source>
        <dbReference type="ARBA" id="ARBA00004496"/>
    </source>
</evidence>
<evidence type="ECO:0000256" key="16">
    <source>
        <dbReference type="ARBA" id="ARBA00023316"/>
    </source>
</evidence>
<dbReference type="InterPro" id="IPR016166">
    <property type="entry name" value="FAD-bd_PCMH"/>
</dbReference>
<evidence type="ECO:0000256" key="19">
    <source>
        <dbReference type="HAMAP-Rule" id="MF_00037"/>
    </source>
</evidence>
<dbReference type="GO" id="GO:0071555">
    <property type="term" value="P:cell wall organization"/>
    <property type="evidence" value="ECO:0007669"/>
    <property type="project" value="UniProtKB-KW"/>
</dbReference>
<dbReference type="GO" id="GO:0005829">
    <property type="term" value="C:cytosol"/>
    <property type="evidence" value="ECO:0007669"/>
    <property type="project" value="TreeGrafter"/>
</dbReference>
<feature type="active site" description="Proton donor" evidence="19">
    <location>
        <position position="220"/>
    </location>
</feature>
<dbReference type="InterPro" id="IPR011601">
    <property type="entry name" value="MurB_C"/>
</dbReference>
<dbReference type="SUPFAM" id="SSF56176">
    <property type="entry name" value="FAD-binding/transporter-associated domain-like"/>
    <property type="match status" value="1"/>
</dbReference>
<dbReference type="HAMAP" id="MF_00037">
    <property type="entry name" value="MurB"/>
    <property type="match status" value="1"/>
</dbReference>
<sequence>MSLPLDLPPVQGMLRRDVLMAPLTWLRVGGPARALFNPADIADLAGFLAELDPSVPVLPVGVASNLLLRDGGFPGVVVRFGGPLARVEVEGDLLIAGAGALDQRAAQVAQRAGLSGLEFMIGVPGTIGGAVRMNAGAFGGETAERLLWAEFLDRSGTLHRVGPEELAFSYRHSALPEEALVVRAAFRLAPGDAGAVLARMEAIRAEREAAQPLRVATGGSTFRNPPGMKAWQLIDAAGCRGLRLGRAMVSEKHCNFLINTGEAAAAEIEELGETVRRRVLAHGGVELQWEVVRVGTGGGEAA</sequence>
<organism evidence="21 22">
    <name type="scientific">Marinimicrococcus flavescens</name>
    <dbReference type="NCBI Taxonomy" id="3031815"/>
    <lineage>
        <taxon>Bacteria</taxon>
        <taxon>Pseudomonadati</taxon>
        <taxon>Pseudomonadota</taxon>
        <taxon>Alphaproteobacteria</taxon>
        <taxon>Geminicoccales</taxon>
        <taxon>Geminicoccaceae</taxon>
        <taxon>Marinimicrococcus</taxon>
    </lineage>
</organism>
<dbReference type="PANTHER" id="PTHR21071">
    <property type="entry name" value="UDP-N-ACETYLENOLPYRUVOYLGLUCOSAMINE REDUCTASE"/>
    <property type="match status" value="1"/>
</dbReference>
<dbReference type="EC" id="1.3.1.98" evidence="5 19"/>
<dbReference type="InterPro" id="IPR036635">
    <property type="entry name" value="MurB_C_sf"/>
</dbReference>
<evidence type="ECO:0000256" key="4">
    <source>
        <dbReference type="ARBA" id="ARBA00004752"/>
    </source>
</evidence>
<gene>
    <name evidence="19 21" type="primary">murB</name>
    <name evidence="21" type="ORF">PZ740_13980</name>
</gene>
<dbReference type="AlphaFoldDB" id="A0AAP3XTP6"/>
<dbReference type="EMBL" id="JARGEQ010000135">
    <property type="protein sequence ID" value="MDF1587492.1"/>
    <property type="molecule type" value="Genomic_DNA"/>
</dbReference>
<dbReference type="NCBIfam" id="TIGR00179">
    <property type="entry name" value="murB"/>
    <property type="match status" value="1"/>
</dbReference>
<dbReference type="NCBIfam" id="NF010480">
    <property type="entry name" value="PRK13905.1"/>
    <property type="match status" value="1"/>
</dbReference>
<evidence type="ECO:0000256" key="17">
    <source>
        <dbReference type="ARBA" id="ARBA00031026"/>
    </source>
</evidence>
<comment type="catalytic activity">
    <reaction evidence="18 19">
        <text>UDP-N-acetyl-alpha-D-muramate + NADP(+) = UDP-N-acetyl-3-O-(1-carboxyvinyl)-alpha-D-glucosamine + NADPH + H(+)</text>
        <dbReference type="Rhea" id="RHEA:12248"/>
        <dbReference type="ChEBI" id="CHEBI:15378"/>
        <dbReference type="ChEBI" id="CHEBI:57783"/>
        <dbReference type="ChEBI" id="CHEBI:58349"/>
        <dbReference type="ChEBI" id="CHEBI:68483"/>
        <dbReference type="ChEBI" id="CHEBI:70757"/>
        <dbReference type="EC" id="1.3.1.98"/>
    </reaction>
</comment>
<evidence type="ECO:0000256" key="7">
    <source>
        <dbReference type="ARBA" id="ARBA00022490"/>
    </source>
</evidence>
<dbReference type="InterPro" id="IPR006094">
    <property type="entry name" value="Oxid_FAD_bind_N"/>
</dbReference>
<comment type="similarity">
    <text evidence="19">Belongs to the MurB family.</text>
</comment>
<feature type="active site" evidence="19">
    <location>
        <position position="171"/>
    </location>
</feature>
<comment type="subcellular location">
    <subcellularLocation>
        <location evidence="3 19">Cytoplasm</location>
    </subcellularLocation>
</comment>
<evidence type="ECO:0000256" key="5">
    <source>
        <dbReference type="ARBA" id="ARBA00012518"/>
    </source>
</evidence>
<accession>A0AAP3XTP6</accession>
<dbReference type="Gene3D" id="3.90.78.10">
    <property type="entry name" value="UDP-N-acetylenolpyruvoylglucosamine reductase, C-terminal domain"/>
    <property type="match status" value="1"/>
</dbReference>
<dbReference type="InterPro" id="IPR003170">
    <property type="entry name" value="MurB"/>
</dbReference>
<evidence type="ECO:0000259" key="20">
    <source>
        <dbReference type="PROSITE" id="PS51387"/>
    </source>
</evidence>
<comment type="function">
    <text evidence="2 19">Cell wall formation.</text>
</comment>